<sequence length="83" mass="9543">MVRLGRLWTRSFISFSTKHILYTSRVLSARLFGWTFTLTQNVRYRHLNTSVCEDCSASSRQNVTPTCMSGTIQQHVFANKNPS</sequence>
<proteinExistence type="predicted"/>
<comment type="caution">
    <text evidence="2">The sequence shown here is derived from an EMBL/GenBank/DDBJ whole genome shotgun (WGS) entry which is preliminary data.</text>
</comment>
<dbReference type="AlphaFoldDB" id="A0A9D4IFH8"/>
<dbReference type="EMBL" id="JAIWYP010000009">
    <property type="protein sequence ID" value="KAH3770542.1"/>
    <property type="molecule type" value="Genomic_DNA"/>
</dbReference>
<evidence type="ECO:0000313" key="3">
    <source>
        <dbReference type="Proteomes" id="UP000828390"/>
    </source>
</evidence>
<protein>
    <submittedName>
        <fullName evidence="2">Uncharacterized protein</fullName>
    </submittedName>
</protein>
<dbReference type="EMBL" id="JAIWYP010000056">
    <property type="protein sequence ID" value="KAH3690682.1"/>
    <property type="molecule type" value="Genomic_DNA"/>
</dbReference>
<evidence type="ECO:0000313" key="1">
    <source>
        <dbReference type="EMBL" id="KAH3690682.1"/>
    </source>
</evidence>
<keyword evidence="3" id="KW-1185">Reference proteome</keyword>
<reference evidence="2" key="1">
    <citation type="journal article" date="2019" name="bioRxiv">
        <title>The Genome of the Zebra Mussel, Dreissena polymorpha: A Resource for Invasive Species Research.</title>
        <authorList>
            <person name="McCartney M.A."/>
            <person name="Auch B."/>
            <person name="Kono T."/>
            <person name="Mallez S."/>
            <person name="Zhang Y."/>
            <person name="Obille A."/>
            <person name="Becker A."/>
            <person name="Abrahante J.E."/>
            <person name="Garbe J."/>
            <person name="Badalamenti J.P."/>
            <person name="Herman A."/>
            <person name="Mangelson H."/>
            <person name="Liachko I."/>
            <person name="Sullivan S."/>
            <person name="Sone E.D."/>
            <person name="Koren S."/>
            <person name="Silverstein K.A.T."/>
            <person name="Beckman K.B."/>
            <person name="Gohl D.M."/>
        </authorList>
    </citation>
    <scope>NUCLEOTIDE SEQUENCE</scope>
    <source>
        <strain evidence="2">Duluth1</strain>
        <tissue evidence="2">Whole animal</tissue>
    </source>
</reference>
<gene>
    <name evidence="2" type="ORF">DPMN_171829</name>
    <name evidence="1" type="ORF">DPMN_190664</name>
</gene>
<dbReference type="Proteomes" id="UP000828390">
    <property type="component" value="Unassembled WGS sequence"/>
</dbReference>
<accession>A0A9D4IFH8</accession>
<evidence type="ECO:0000313" key="2">
    <source>
        <dbReference type="EMBL" id="KAH3770542.1"/>
    </source>
</evidence>
<organism evidence="2 3">
    <name type="scientific">Dreissena polymorpha</name>
    <name type="common">Zebra mussel</name>
    <name type="synonym">Mytilus polymorpha</name>
    <dbReference type="NCBI Taxonomy" id="45954"/>
    <lineage>
        <taxon>Eukaryota</taxon>
        <taxon>Metazoa</taxon>
        <taxon>Spiralia</taxon>
        <taxon>Lophotrochozoa</taxon>
        <taxon>Mollusca</taxon>
        <taxon>Bivalvia</taxon>
        <taxon>Autobranchia</taxon>
        <taxon>Heteroconchia</taxon>
        <taxon>Euheterodonta</taxon>
        <taxon>Imparidentia</taxon>
        <taxon>Neoheterodontei</taxon>
        <taxon>Myida</taxon>
        <taxon>Dreissenoidea</taxon>
        <taxon>Dreissenidae</taxon>
        <taxon>Dreissena</taxon>
    </lineage>
</organism>
<reference evidence="2" key="2">
    <citation type="submission" date="2020-11" db="EMBL/GenBank/DDBJ databases">
        <authorList>
            <person name="McCartney M.A."/>
            <person name="Auch B."/>
            <person name="Kono T."/>
            <person name="Mallez S."/>
            <person name="Becker A."/>
            <person name="Gohl D.M."/>
            <person name="Silverstein K.A.T."/>
            <person name="Koren S."/>
            <person name="Bechman K.B."/>
            <person name="Herman A."/>
            <person name="Abrahante J.E."/>
            <person name="Garbe J."/>
        </authorList>
    </citation>
    <scope>NUCLEOTIDE SEQUENCE</scope>
    <source>
        <strain evidence="2">Duluth1</strain>
        <tissue evidence="2">Whole animal</tissue>
    </source>
</reference>
<name>A0A9D4IFH8_DREPO</name>